<proteinExistence type="predicted"/>
<accession>A0A1J8PQY1</accession>
<dbReference type="AlphaFoldDB" id="A0A1J8PQY1"/>
<sequence length="86" mass="9857">MHWKEYPIAFDGHNYKVFDTVGLKEPRLGIQEYLEAVLGARDLITRLDDEGGIDLLLFCMRAEQLSALLRMALREEGSHCPCSHRP</sequence>
<evidence type="ECO:0000313" key="2">
    <source>
        <dbReference type="Proteomes" id="UP000183567"/>
    </source>
</evidence>
<keyword evidence="2" id="KW-1185">Reference proteome</keyword>
<dbReference type="Proteomes" id="UP000183567">
    <property type="component" value="Unassembled WGS sequence"/>
</dbReference>
<dbReference type="OrthoDB" id="8954335at2759"/>
<evidence type="ECO:0000313" key="1">
    <source>
        <dbReference type="EMBL" id="OJA10171.1"/>
    </source>
</evidence>
<organism evidence="1 2">
    <name type="scientific">Rhizopogon vesiculosus</name>
    <dbReference type="NCBI Taxonomy" id="180088"/>
    <lineage>
        <taxon>Eukaryota</taxon>
        <taxon>Fungi</taxon>
        <taxon>Dikarya</taxon>
        <taxon>Basidiomycota</taxon>
        <taxon>Agaricomycotina</taxon>
        <taxon>Agaricomycetes</taxon>
        <taxon>Agaricomycetidae</taxon>
        <taxon>Boletales</taxon>
        <taxon>Suillineae</taxon>
        <taxon>Rhizopogonaceae</taxon>
        <taxon>Rhizopogon</taxon>
    </lineage>
</organism>
<comment type="caution">
    <text evidence="1">The sequence shown here is derived from an EMBL/GenBank/DDBJ whole genome shotgun (WGS) entry which is preliminary data.</text>
</comment>
<dbReference type="EMBL" id="LVVM01005572">
    <property type="protein sequence ID" value="OJA10171.1"/>
    <property type="molecule type" value="Genomic_DNA"/>
</dbReference>
<name>A0A1J8PQY1_9AGAM</name>
<gene>
    <name evidence="1" type="ORF">AZE42_01841</name>
</gene>
<protein>
    <submittedName>
        <fullName evidence="1">Uncharacterized protein</fullName>
    </submittedName>
</protein>
<reference evidence="1 2" key="1">
    <citation type="submission" date="2016-03" db="EMBL/GenBank/DDBJ databases">
        <title>Comparative genomics of the ectomycorrhizal sister species Rhizopogon vinicolor and Rhizopogon vesiculosus (Basidiomycota: Boletales) reveals a divergence of the mating type B locus.</title>
        <authorList>
            <person name="Mujic A.B."/>
            <person name="Kuo A."/>
            <person name="Tritt A."/>
            <person name="Lipzen A."/>
            <person name="Chen C."/>
            <person name="Johnson J."/>
            <person name="Sharma A."/>
            <person name="Barry K."/>
            <person name="Grigoriev I.V."/>
            <person name="Spatafora J.W."/>
        </authorList>
    </citation>
    <scope>NUCLEOTIDE SEQUENCE [LARGE SCALE GENOMIC DNA]</scope>
    <source>
        <strain evidence="1 2">AM-OR11-056</strain>
    </source>
</reference>